<gene>
    <name evidence="1" type="ORF">EC973_004832</name>
</gene>
<dbReference type="OrthoDB" id="2233065at2759"/>
<dbReference type="EMBL" id="JABAYA010000274">
    <property type="protein sequence ID" value="KAF7721370.1"/>
    <property type="molecule type" value="Genomic_DNA"/>
</dbReference>
<accession>A0A8H7BKW7</accession>
<organism evidence="1 2">
    <name type="scientific">Apophysomyces ossiformis</name>
    <dbReference type="NCBI Taxonomy" id="679940"/>
    <lineage>
        <taxon>Eukaryota</taxon>
        <taxon>Fungi</taxon>
        <taxon>Fungi incertae sedis</taxon>
        <taxon>Mucoromycota</taxon>
        <taxon>Mucoromycotina</taxon>
        <taxon>Mucoromycetes</taxon>
        <taxon>Mucorales</taxon>
        <taxon>Mucorineae</taxon>
        <taxon>Mucoraceae</taxon>
        <taxon>Apophysomyces</taxon>
    </lineage>
</organism>
<reference evidence="1" key="1">
    <citation type="submission" date="2020-01" db="EMBL/GenBank/DDBJ databases">
        <title>Genome Sequencing of Three Apophysomyces-Like Fungal Strains Confirms a Novel Fungal Genus in the Mucoromycota with divergent Burkholderia-like Endosymbiotic Bacteria.</title>
        <authorList>
            <person name="Stajich J.E."/>
            <person name="Macias A.M."/>
            <person name="Carter-House D."/>
            <person name="Lovett B."/>
            <person name="Kasson L.R."/>
            <person name="Berry K."/>
            <person name="Grigoriev I."/>
            <person name="Chang Y."/>
            <person name="Spatafora J."/>
            <person name="Kasson M.T."/>
        </authorList>
    </citation>
    <scope>NUCLEOTIDE SEQUENCE</scope>
    <source>
        <strain evidence="1">NRRL A-21654</strain>
    </source>
</reference>
<protein>
    <submittedName>
        <fullName evidence="1">Uncharacterized protein</fullName>
    </submittedName>
</protein>
<evidence type="ECO:0000313" key="1">
    <source>
        <dbReference type="EMBL" id="KAF7721370.1"/>
    </source>
</evidence>
<name>A0A8H7BKW7_9FUNG</name>
<sequence length="327" mass="37159">MDQLSKSILKTSTAIDIITSDLLNVPKATYTIASTEWDNGSRSDILYVPCLGIQTSLPPILVEVQSIVNEAFMERLVKYSQSAKQLYKSYPLVMVFCIDKLSPLTFITKFIPVDGKPWMQRIRCCDFWAKSCYLVSKSSLSCEEVGANISSLQALSMFLIEQSPTLYGHSRPEHSTVRMLYRLAMECAAFGTEQREDLVHVVDVICTNNEKLWHKVDASLVNVPGTVKAKNIVSRALEFNCLAKRKYLDAEDSDSSLEPLPSCSHKKTTAQDSSKHDDLQFIISFRKNQTGRMNWAHCLKLAHEKNLCRRFTTSESIRFFYRNSIKK</sequence>
<evidence type="ECO:0000313" key="2">
    <source>
        <dbReference type="Proteomes" id="UP000605846"/>
    </source>
</evidence>
<comment type="caution">
    <text evidence="1">The sequence shown here is derived from an EMBL/GenBank/DDBJ whole genome shotgun (WGS) entry which is preliminary data.</text>
</comment>
<keyword evidence="2" id="KW-1185">Reference proteome</keyword>
<dbReference type="AlphaFoldDB" id="A0A8H7BKW7"/>
<dbReference type="Proteomes" id="UP000605846">
    <property type="component" value="Unassembled WGS sequence"/>
</dbReference>
<proteinExistence type="predicted"/>